<name>A0AA40F3Z5_9PEZI</name>
<evidence type="ECO:0000313" key="4">
    <source>
        <dbReference type="EMBL" id="KAK0750820.1"/>
    </source>
</evidence>
<dbReference type="SMART" id="SM00355">
    <property type="entry name" value="ZnF_C2H2"/>
    <property type="match status" value="3"/>
</dbReference>
<proteinExistence type="predicted"/>
<protein>
    <recommendedName>
        <fullName evidence="3">C2H2-type domain-containing protein</fullName>
    </recommendedName>
</protein>
<accession>A0AA40F3Z5</accession>
<evidence type="ECO:0000256" key="1">
    <source>
        <dbReference type="PROSITE-ProRule" id="PRU00042"/>
    </source>
</evidence>
<keyword evidence="1" id="KW-0863">Zinc-finger</keyword>
<feature type="domain" description="C2H2-type" evidence="3">
    <location>
        <begin position="233"/>
        <end position="261"/>
    </location>
</feature>
<feature type="region of interest" description="Disordered" evidence="2">
    <location>
        <begin position="117"/>
        <end position="154"/>
    </location>
</feature>
<evidence type="ECO:0000256" key="2">
    <source>
        <dbReference type="SAM" id="MobiDB-lite"/>
    </source>
</evidence>
<evidence type="ECO:0000259" key="3">
    <source>
        <dbReference type="PROSITE" id="PS50157"/>
    </source>
</evidence>
<sequence length="673" mass="76586">MAPWSKHKFESDDDTQGHAGFRATLRDDETSLTNTAMPEPHHQDIWPQVSNIDIPPRDPANYDNDGDEAMRSMPTPETQRLYDDMRRIEDGLDMQNHRDLDQLQDTGSLVGHYAPYLQPPLHSQTPTSPRSPSRAGTTHSLTHALDDVAIKEGEPQYKKRYTNRQGPLTNLTRARAALMIKLGACQSCKDRRVACTHFDYTKFEQEYQRRKKRELRISAAPQPQGASPQVGRPRCRHCGQVFQDEAALSAHTKKEHTRPFQCVFHFAGCEKTFAAKNEWKRHVSQHILLNIWICQEGKCSQFFNGTSTSEPPAPKEIFYRKDLFTQHTIRMHMPKRPQTKIELPGQETTSKPYPKDEELRAWEDTLRRYQDRALRPRCKLPEHLICPAGGCRTEFLGHDAWDQCMEHVTRHMDPAVRGLEGNVQFGAPNDEMLVRWASSPEVGIIKMQSGDWVLNLRPSLPPRRKPDHSRASVSALFGTEHSGVNHNILTLLATTFSDGRPVGSSTRIADSGYGSIPTMATREMELDANKSAQLAATNDDTAQTTLETYSTASTLEPNTINAYVSEFVEELRSTLPPNLDREGWNIISPTLGDILKEFSVRIAFEEILADRATCRMIMYMVHKYHRSWRVFGTDTRTCQRRTLDLFPPMACHCRKSWTIGVITMNLKGTNTLI</sequence>
<dbReference type="PANTHER" id="PTHR23225:SF2">
    <property type="entry name" value="AT09679P-RELATED"/>
    <property type="match status" value="1"/>
</dbReference>
<feature type="region of interest" description="Disordered" evidence="2">
    <location>
        <begin position="1"/>
        <end position="74"/>
    </location>
</feature>
<reference evidence="4" key="1">
    <citation type="submission" date="2023-06" db="EMBL/GenBank/DDBJ databases">
        <title>Genome-scale phylogeny and comparative genomics of the fungal order Sordariales.</title>
        <authorList>
            <consortium name="Lawrence Berkeley National Laboratory"/>
            <person name="Hensen N."/>
            <person name="Bonometti L."/>
            <person name="Westerberg I."/>
            <person name="Brannstrom I.O."/>
            <person name="Guillou S."/>
            <person name="Cros-Aarteil S."/>
            <person name="Calhoun S."/>
            <person name="Haridas S."/>
            <person name="Kuo A."/>
            <person name="Mondo S."/>
            <person name="Pangilinan J."/>
            <person name="Riley R."/>
            <person name="LaButti K."/>
            <person name="Andreopoulos B."/>
            <person name="Lipzen A."/>
            <person name="Chen C."/>
            <person name="Yanf M."/>
            <person name="Daum C."/>
            <person name="Ng V."/>
            <person name="Clum A."/>
            <person name="Steindorff A."/>
            <person name="Ohm R."/>
            <person name="Martin F."/>
            <person name="Silar P."/>
            <person name="Natvig D."/>
            <person name="Lalanne C."/>
            <person name="Gautier V."/>
            <person name="Ament-velasquez S.L."/>
            <person name="Kruys A."/>
            <person name="Hutchinson M.I."/>
            <person name="Powell A.J."/>
            <person name="Barry K."/>
            <person name="Miller A.N."/>
            <person name="Grigoriev I.V."/>
            <person name="Debuchy R."/>
            <person name="Gladieux P."/>
            <person name="Thoren M.H."/>
            <person name="Johannesson H."/>
        </authorList>
    </citation>
    <scope>NUCLEOTIDE SEQUENCE</scope>
    <source>
        <strain evidence="4">SMH3187-1</strain>
    </source>
</reference>
<dbReference type="PROSITE" id="PS00028">
    <property type="entry name" value="ZINC_FINGER_C2H2_1"/>
    <property type="match status" value="1"/>
</dbReference>
<dbReference type="GO" id="GO:0008270">
    <property type="term" value="F:zinc ion binding"/>
    <property type="evidence" value="ECO:0007669"/>
    <property type="project" value="UniProtKB-KW"/>
</dbReference>
<dbReference type="Proteomes" id="UP001172155">
    <property type="component" value="Unassembled WGS sequence"/>
</dbReference>
<evidence type="ECO:0000313" key="5">
    <source>
        <dbReference type="Proteomes" id="UP001172155"/>
    </source>
</evidence>
<dbReference type="GO" id="GO:0003700">
    <property type="term" value="F:DNA-binding transcription factor activity"/>
    <property type="evidence" value="ECO:0007669"/>
    <property type="project" value="InterPro"/>
</dbReference>
<keyword evidence="1" id="KW-0862">Zinc</keyword>
<feature type="compositionally biased region" description="Low complexity" evidence="2">
    <location>
        <begin position="125"/>
        <end position="134"/>
    </location>
</feature>
<dbReference type="PANTHER" id="PTHR23225">
    <property type="entry name" value="ZINC FINGER PROTEIN"/>
    <property type="match status" value="1"/>
</dbReference>
<dbReference type="PROSITE" id="PS50157">
    <property type="entry name" value="ZINC_FINGER_C2H2_2"/>
    <property type="match status" value="1"/>
</dbReference>
<dbReference type="InterPro" id="IPR039970">
    <property type="entry name" value="TF_Grauzone"/>
</dbReference>
<organism evidence="4 5">
    <name type="scientific">Schizothecium vesticola</name>
    <dbReference type="NCBI Taxonomy" id="314040"/>
    <lineage>
        <taxon>Eukaryota</taxon>
        <taxon>Fungi</taxon>
        <taxon>Dikarya</taxon>
        <taxon>Ascomycota</taxon>
        <taxon>Pezizomycotina</taxon>
        <taxon>Sordariomycetes</taxon>
        <taxon>Sordariomycetidae</taxon>
        <taxon>Sordariales</taxon>
        <taxon>Schizotheciaceae</taxon>
        <taxon>Schizothecium</taxon>
    </lineage>
</organism>
<dbReference type="EMBL" id="JAUKUD010000002">
    <property type="protein sequence ID" value="KAK0750820.1"/>
    <property type="molecule type" value="Genomic_DNA"/>
</dbReference>
<keyword evidence="1" id="KW-0479">Metal-binding</keyword>
<gene>
    <name evidence="4" type="ORF">B0T18DRAFT_57328</name>
</gene>
<dbReference type="Gene3D" id="3.30.160.60">
    <property type="entry name" value="Classic Zinc Finger"/>
    <property type="match status" value="1"/>
</dbReference>
<keyword evidence="5" id="KW-1185">Reference proteome</keyword>
<dbReference type="AlphaFoldDB" id="A0AA40F3Z5"/>
<feature type="compositionally biased region" description="Basic and acidic residues" evidence="2">
    <location>
        <begin position="144"/>
        <end position="154"/>
    </location>
</feature>
<dbReference type="InterPro" id="IPR013087">
    <property type="entry name" value="Znf_C2H2_type"/>
</dbReference>
<comment type="caution">
    <text evidence="4">The sequence shown here is derived from an EMBL/GenBank/DDBJ whole genome shotgun (WGS) entry which is preliminary data.</text>
</comment>